<feature type="compositionally biased region" description="Gly residues" evidence="6">
    <location>
        <begin position="193"/>
        <end position="202"/>
    </location>
</feature>
<evidence type="ECO:0000256" key="4">
    <source>
        <dbReference type="ARBA" id="ARBA00022989"/>
    </source>
</evidence>
<feature type="region of interest" description="Disordered" evidence="6">
    <location>
        <begin position="183"/>
        <end position="208"/>
    </location>
</feature>
<keyword evidence="10" id="KW-1185">Reference proteome</keyword>
<feature type="transmembrane region" description="Helical" evidence="7">
    <location>
        <begin position="109"/>
        <end position="131"/>
    </location>
</feature>
<feature type="transmembrane region" description="Helical" evidence="7">
    <location>
        <begin position="143"/>
        <end position="163"/>
    </location>
</feature>
<dbReference type="GO" id="GO:0005886">
    <property type="term" value="C:plasma membrane"/>
    <property type="evidence" value="ECO:0007669"/>
    <property type="project" value="UniProtKB-SubCell"/>
</dbReference>
<proteinExistence type="predicted"/>
<evidence type="ECO:0000313" key="10">
    <source>
        <dbReference type="Proteomes" id="UP000502996"/>
    </source>
</evidence>
<evidence type="ECO:0000256" key="1">
    <source>
        <dbReference type="ARBA" id="ARBA00004651"/>
    </source>
</evidence>
<protein>
    <submittedName>
        <fullName evidence="9">Formate dehydrogenase</fullName>
    </submittedName>
</protein>
<dbReference type="Proteomes" id="UP000502996">
    <property type="component" value="Chromosome"/>
</dbReference>
<dbReference type="GO" id="GO:0022904">
    <property type="term" value="P:respiratory electron transport chain"/>
    <property type="evidence" value="ECO:0007669"/>
    <property type="project" value="InterPro"/>
</dbReference>
<keyword evidence="5 7" id="KW-0472">Membrane</keyword>
<organism evidence="9 10">
    <name type="scientific">Nocardioides anomalus</name>
    <dbReference type="NCBI Taxonomy" id="2712223"/>
    <lineage>
        <taxon>Bacteria</taxon>
        <taxon>Bacillati</taxon>
        <taxon>Actinomycetota</taxon>
        <taxon>Actinomycetes</taxon>
        <taxon>Propionibacteriales</taxon>
        <taxon>Nocardioidaceae</taxon>
        <taxon>Nocardioides</taxon>
    </lineage>
</organism>
<evidence type="ECO:0000313" key="9">
    <source>
        <dbReference type="EMBL" id="QIG45686.1"/>
    </source>
</evidence>
<dbReference type="SUPFAM" id="SSF81342">
    <property type="entry name" value="Transmembrane di-heme cytochromes"/>
    <property type="match status" value="1"/>
</dbReference>
<keyword evidence="3 7" id="KW-0812">Transmembrane</keyword>
<evidence type="ECO:0000256" key="6">
    <source>
        <dbReference type="SAM" id="MobiDB-lite"/>
    </source>
</evidence>
<reference evidence="9 10" key="1">
    <citation type="submission" date="2020-02" db="EMBL/GenBank/DDBJ databases">
        <title>Full genome sequence of Nocardioides sp. R-3366.</title>
        <authorList>
            <person name="Im W.-T."/>
        </authorList>
    </citation>
    <scope>NUCLEOTIDE SEQUENCE [LARGE SCALE GENOMIC DNA]</scope>
    <source>
        <strain evidence="9 10">R-3366</strain>
    </source>
</reference>
<dbReference type="GO" id="GO:0009055">
    <property type="term" value="F:electron transfer activity"/>
    <property type="evidence" value="ECO:0007669"/>
    <property type="project" value="InterPro"/>
</dbReference>
<name>A0A6G6WKG0_9ACTN</name>
<evidence type="ECO:0000259" key="8">
    <source>
        <dbReference type="Pfam" id="PF01292"/>
    </source>
</evidence>
<evidence type="ECO:0000256" key="3">
    <source>
        <dbReference type="ARBA" id="ARBA00022692"/>
    </source>
</evidence>
<sequence>MERFTPAERWVHRSLALLMGACLLTAFALYYGPVSLAVGHRHAVELVHVWAGYALVVPLLLGLASPAYRRDAGRLNRFSPEDWRWLRSRNRRDGSFGVGKFNAGQKLNAALVSGSVVVLVGTGTLMFWTGLVRLAWRTGATFAHDWVALGLGLLVLGHIWFAVNDPEARAGMRTGRVSERWAEKEHPAWAAGRRGGAPGTGRGRATRR</sequence>
<accession>A0A6G6WKG0</accession>
<comment type="subcellular location">
    <subcellularLocation>
        <location evidence="1">Cell membrane</location>
        <topology evidence="1">Multi-pass membrane protein</topology>
    </subcellularLocation>
</comment>
<dbReference type="Pfam" id="PF01292">
    <property type="entry name" value="Ni_hydr_CYTB"/>
    <property type="match status" value="1"/>
</dbReference>
<dbReference type="Gene3D" id="1.20.950.20">
    <property type="entry name" value="Transmembrane di-heme cytochromes, Chain C"/>
    <property type="match status" value="1"/>
</dbReference>
<dbReference type="AlphaFoldDB" id="A0A6G6WKG0"/>
<evidence type="ECO:0000256" key="2">
    <source>
        <dbReference type="ARBA" id="ARBA00022475"/>
    </source>
</evidence>
<keyword evidence="4 7" id="KW-1133">Transmembrane helix</keyword>
<feature type="domain" description="Cytochrome b561 bacterial/Ni-hydrogenase" evidence="8">
    <location>
        <begin position="3"/>
        <end position="163"/>
    </location>
</feature>
<dbReference type="EMBL" id="CP049257">
    <property type="protein sequence ID" value="QIG45686.1"/>
    <property type="molecule type" value="Genomic_DNA"/>
</dbReference>
<gene>
    <name evidence="9" type="ORF">G5V58_01560</name>
</gene>
<keyword evidence="2" id="KW-1003">Cell membrane</keyword>
<feature type="transmembrane region" description="Helical" evidence="7">
    <location>
        <begin position="47"/>
        <end position="68"/>
    </location>
</feature>
<evidence type="ECO:0000256" key="5">
    <source>
        <dbReference type="ARBA" id="ARBA00023136"/>
    </source>
</evidence>
<dbReference type="InterPro" id="IPR011577">
    <property type="entry name" value="Cyt_b561_bac/Ni-Hgenase"/>
</dbReference>
<dbReference type="InterPro" id="IPR016174">
    <property type="entry name" value="Di-haem_cyt_TM"/>
</dbReference>
<evidence type="ECO:0000256" key="7">
    <source>
        <dbReference type="SAM" id="Phobius"/>
    </source>
</evidence>
<dbReference type="KEGG" id="nano:G5V58_01560"/>